<evidence type="ECO:0000313" key="12">
    <source>
        <dbReference type="EMBL" id="JAI66013.1"/>
    </source>
</evidence>
<protein>
    <recommendedName>
        <fullName evidence="13">Mitochondrial uncoupling protein 4</fullName>
    </recommendedName>
</protein>
<evidence type="ECO:0000256" key="4">
    <source>
        <dbReference type="ARBA" id="ARBA00022692"/>
    </source>
</evidence>
<keyword evidence="4 10" id="KW-0812">Transmembrane</keyword>
<feature type="repeat" description="Solcar" evidence="10">
    <location>
        <begin position="122"/>
        <end position="214"/>
    </location>
</feature>
<dbReference type="InterPro" id="IPR002067">
    <property type="entry name" value="MCP"/>
</dbReference>
<keyword evidence="7" id="KW-1133">Transmembrane helix</keyword>
<comment type="similarity">
    <text evidence="2 11">Belongs to the mitochondrial carrier (TC 2.A.29) family.</text>
</comment>
<feature type="repeat" description="Solcar" evidence="10">
    <location>
        <begin position="254"/>
        <end position="345"/>
    </location>
</feature>
<dbReference type="SUPFAM" id="SSF103506">
    <property type="entry name" value="Mitochondrial carrier"/>
    <property type="match status" value="2"/>
</dbReference>
<keyword evidence="8" id="KW-0496">Mitochondrion</keyword>
<evidence type="ECO:0008006" key="13">
    <source>
        <dbReference type="Google" id="ProtNLM"/>
    </source>
</evidence>
<evidence type="ECO:0000256" key="8">
    <source>
        <dbReference type="ARBA" id="ARBA00023128"/>
    </source>
</evidence>
<evidence type="ECO:0000256" key="11">
    <source>
        <dbReference type="RuleBase" id="RU000488"/>
    </source>
</evidence>
<keyword evidence="9 10" id="KW-0472">Membrane</keyword>
<keyword evidence="3 11" id="KW-0813">Transport</keyword>
<dbReference type="PRINTS" id="PR00926">
    <property type="entry name" value="MITOCARRIER"/>
</dbReference>
<keyword evidence="5" id="KW-0677">Repeat</keyword>
<proteinExistence type="inferred from homology"/>
<dbReference type="InterPro" id="IPR018108">
    <property type="entry name" value="MCP_transmembrane"/>
</dbReference>
<evidence type="ECO:0000256" key="7">
    <source>
        <dbReference type="ARBA" id="ARBA00022989"/>
    </source>
</evidence>
<dbReference type="EMBL" id="GDRN01055137">
    <property type="protein sequence ID" value="JAI66013.1"/>
    <property type="molecule type" value="Transcribed_RNA"/>
</dbReference>
<evidence type="ECO:0000256" key="9">
    <source>
        <dbReference type="ARBA" id="ARBA00023136"/>
    </source>
</evidence>
<feature type="repeat" description="Solcar" evidence="10">
    <location>
        <begin position="21"/>
        <end position="112"/>
    </location>
</feature>
<name>A0A0P4WBT4_SCYOL</name>
<dbReference type="Gene3D" id="1.50.40.10">
    <property type="entry name" value="Mitochondrial carrier domain"/>
    <property type="match status" value="2"/>
</dbReference>
<dbReference type="FunFam" id="1.50.40.10:FF:000062">
    <property type="entry name" value="mitochondrial uncoupling protein 3"/>
    <property type="match status" value="1"/>
</dbReference>
<evidence type="ECO:0000256" key="10">
    <source>
        <dbReference type="PROSITE-ProRule" id="PRU00282"/>
    </source>
</evidence>
<accession>A0A0P4WBT4</accession>
<evidence type="ECO:0000256" key="5">
    <source>
        <dbReference type="ARBA" id="ARBA00022737"/>
    </source>
</evidence>
<comment type="subcellular location">
    <subcellularLocation>
        <location evidence="1">Mitochondrion inner membrane</location>
        <topology evidence="1">Multi-pass membrane protein</topology>
    </subcellularLocation>
</comment>
<evidence type="ECO:0000256" key="2">
    <source>
        <dbReference type="ARBA" id="ARBA00006375"/>
    </source>
</evidence>
<dbReference type="PANTHER" id="PTHR45618">
    <property type="entry name" value="MITOCHONDRIAL DICARBOXYLATE CARRIER-RELATED"/>
    <property type="match status" value="1"/>
</dbReference>
<dbReference type="InterPro" id="IPR023395">
    <property type="entry name" value="MCP_dom_sf"/>
</dbReference>
<sequence>MVVAQRGVIPPPKHYADSAWFKYILSCCAATTAEMVTYPLDLTKTRLQIQGEKGLNGNGVATVPYRGLARTGVGIVQEEGLLKLWQGVTPAVYRHLIYSGTRMVLYEKVRDHLFTTRPDGTRPVWQAIVGGILVGGIAQFLASPADLIKVQMQMEGRRRFEGKPPRIHSASEAFVKIYAAGGLRGLWKGCMPNVYRSAFVNLGDLTTYDSVKRYFMGSWGLSDSYWTHALSSACSGLIGASLGTPLDVVKTRVMNQPTDVRASALSGLVSAILGCPADVIKARIMNQPVDHKQRGLLYKNSLDCLMKTVRNEGFWALYKGFVPCWLRMGPWSLTFWLTYEQIRNACGTSAF</sequence>
<dbReference type="InterPro" id="IPR050391">
    <property type="entry name" value="Mito_Metabolite_Transporter"/>
</dbReference>
<evidence type="ECO:0000256" key="1">
    <source>
        <dbReference type="ARBA" id="ARBA00004448"/>
    </source>
</evidence>
<dbReference type="GO" id="GO:0005743">
    <property type="term" value="C:mitochondrial inner membrane"/>
    <property type="evidence" value="ECO:0007669"/>
    <property type="project" value="UniProtKB-SubCell"/>
</dbReference>
<dbReference type="Pfam" id="PF00153">
    <property type="entry name" value="Mito_carr"/>
    <property type="match status" value="4"/>
</dbReference>
<reference evidence="12" key="1">
    <citation type="submission" date="2015-09" db="EMBL/GenBank/DDBJ databases">
        <title>Scylla olivacea transcriptome.</title>
        <authorList>
            <person name="Ikhwanuddin M."/>
        </authorList>
    </citation>
    <scope>NUCLEOTIDE SEQUENCE</scope>
</reference>
<evidence type="ECO:0000256" key="3">
    <source>
        <dbReference type="ARBA" id="ARBA00022448"/>
    </source>
</evidence>
<keyword evidence="6" id="KW-0999">Mitochondrion inner membrane</keyword>
<organism evidence="12">
    <name type="scientific">Scylla olivacea</name>
    <name type="common">Orange mud crab</name>
    <name type="synonym">Cancer olivacea</name>
    <dbReference type="NCBI Taxonomy" id="85551"/>
    <lineage>
        <taxon>Eukaryota</taxon>
        <taxon>Metazoa</taxon>
        <taxon>Ecdysozoa</taxon>
        <taxon>Arthropoda</taxon>
        <taxon>Crustacea</taxon>
        <taxon>Multicrustacea</taxon>
        <taxon>Malacostraca</taxon>
        <taxon>Eumalacostraca</taxon>
        <taxon>Eucarida</taxon>
        <taxon>Decapoda</taxon>
        <taxon>Pleocyemata</taxon>
        <taxon>Brachyura</taxon>
        <taxon>Eubrachyura</taxon>
        <taxon>Portunoidea</taxon>
        <taxon>Portunidae</taxon>
        <taxon>Portuninae</taxon>
        <taxon>Scylla</taxon>
    </lineage>
</organism>
<dbReference type="AlphaFoldDB" id="A0A0P4WBT4"/>
<dbReference type="GO" id="GO:0055085">
    <property type="term" value="P:transmembrane transport"/>
    <property type="evidence" value="ECO:0007669"/>
    <property type="project" value="InterPro"/>
</dbReference>
<dbReference type="PROSITE" id="PS50920">
    <property type="entry name" value="SOLCAR"/>
    <property type="match status" value="3"/>
</dbReference>
<evidence type="ECO:0000256" key="6">
    <source>
        <dbReference type="ARBA" id="ARBA00022792"/>
    </source>
</evidence>